<dbReference type="EMBL" id="CAADIP010000023">
    <property type="protein sequence ID" value="VFR88159.1"/>
    <property type="molecule type" value="Genomic_DNA"/>
</dbReference>
<dbReference type="EMBL" id="CAADIZ010000027">
    <property type="protein sequence ID" value="VFS24053.1"/>
    <property type="molecule type" value="Genomic_DNA"/>
</dbReference>
<evidence type="ECO:0000313" key="3">
    <source>
        <dbReference type="EMBL" id="VFR88159.1"/>
    </source>
</evidence>
<gene>
    <name evidence="1" type="ORF">BRI6_1102</name>
    <name evidence="2" type="ORF">BRI9_1156</name>
    <name evidence="3" type="ORF">IVO3_1153</name>
    <name evidence="4" type="ORF">RAN7_1092</name>
</gene>
<dbReference type="AlphaFoldDB" id="A0A484UNI4"/>
<name>A0A484UNI4_9ZZZZ</name>
<dbReference type="Pfam" id="PF07030">
    <property type="entry name" value="Phage_Mu_Gp36"/>
    <property type="match status" value="1"/>
</dbReference>
<reference evidence="3" key="1">
    <citation type="submission" date="2019-03" db="EMBL/GenBank/DDBJ databases">
        <authorList>
            <person name="Danneels B."/>
        </authorList>
    </citation>
    <scope>NUCLEOTIDE SEQUENCE</scope>
</reference>
<evidence type="ECO:0000313" key="4">
    <source>
        <dbReference type="EMBL" id="VFS24053.1"/>
    </source>
</evidence>
<accession>A0A484UNI4</accession>
<dbReference type="EMBL" id="CAADIK010000035">
    <property type="protein sequence ID" value="VFR73417.1"/>
    <property type="molecule type" value="Genomic_DNA"/>
</dbReference>
<dbReference type="EMBL" id="CAADII010000037">
    <property type="protein sequence ID" value="VFR54783.1"/>
    <property type="molecule type" value="Genomic_DNA"/>
</dbReference>
<evidence type="ECO:0000313" key="1">
    <source>
        <dbReference type="EMBL" id="VFR54783.1"/>
    </source>
</evidence>
<dbReference type="InterPro" id="IPR009752">
    <property type="entry name" value="Phage_Mu_GpJ"/>
</dbReference>
<protein>
    <submittedName>
        <fullName evidence="3">Mu-like prophage protein GP36</fullName>
    </submittedName>
</protein>
<organism evidence="3">
    <name type="scientific">plant metagenome</name>
    <dbReference type="NCBI Taxonomy" id="1297885"/>
    <lineage>
        <taxon>unclassified sequences</taxon>
        <taxon>metagenomes</taxon>
        <taxon>organismal metagenomes</taxon>
    </lineage>
</organism>
<proteinExistence type="predicted"/>
<sequence length="167" mass="17745">MLTYATVADMVARFGELELVQLTDLINIPPSTVDAARVETKLGDAAAFIDGYVGQVYRLPLAGCAKPPATPDGIVQYVAPPVLTRLTCDLARYYLYDDLAPEHEVYRRYKAALGELEAIAGGRAQLACPWGGSPGELIGSDAQSGSAETYSDFAPRAVTSATLRGFG</sequence>
<evidence type="ECO:0000313" key="2">
    <source>
        <dbReference type="EMBL" id="VFR73417.1"/>
    </source>
</evidence>